<dbReference type="GO" id="GO:0033539">
    <property type="term" value="P:fatty acid beta-oxidation using acyl-CoA dehydrogenase"/>
    <property type="evidence" value="ECO:0007669"/>
    <property type="project" value="TreeGrafter"/>
</dbReference>
<sequence>MNSMYFTEEHHLFRKSLQDFLQKEVVPHIENWEKTGTIDRFIWKKFGDMGFFGINYPEAYGGLNLDLFYTVILLEELQKINSGGFAAAIWAHMYLAMTHLNAEGDETIKQNYLAPSIAGDKIGCLCITEPFGGSDVAGMRSTAVKEGDYYILNGSKTFITNGVYSDYLIVAAKTNPELGNKGVSIFVVDRETEGITATKLNKLGWRASDTAEIAFDNVKIPVANLMGEENKGFAYIMQHFSLERLIMGINAHARAEFALEYAVQYMSERMAFGKSIDQFQALRHSISDLYTEMEICKEFNYSVAYRLNKGEYVVKHATMSKLKSTKMADEVIYQCLQFLGGYGYMEDYPLARLLRDSRLGPIGGGTSEILREIIAKIIIDKKEYKPATK</sequence>
<dbReference type="Pfam" id="PF00441">
    <property type="entry name" value="Acyl-CoA_dh_1"/>
    <property type="match status" value="1"/>
</dbReference>
<keyword evidence="13" id="KW-1185">Reference proteome</keyword>
<dbReference type="Gene3D" id="2.40.110.10">
    <property type="entry name" value="Butyryl-CoA Dehydrogenase, subunit A, domain 2"/>
    <property type="match status" value="1"/>
</dbReference>
<keyword evidence="6 8" id="KW-0274">FAD</keyword>
<evidence type="ECO:0000259" key="9">
    <source>
        <dbReference type="Pfam" id="PF00441"/>
    </source>
</evidence>
<keyword evidence="4" id="KW-0101">Branched-chain amino acid catabolism</keyword>
<dbReference type="PANTHER" id="PTHR43884:SF12">
    <property type="entry name" value="ISOVALERYL-COA DEHYDROGENASE, MITOCHONDRIAL-RELATED"/>
    <property type="match status" value="1"/>
</dbReference>
<dbReference type="InterPro" id="IPR046373">
    <property type="entry name" value="Acyl-CoA_Oxase/DH_mid-dom_sf"/>
</dbReference>
<evidence type="ECO:0000256" key="1">
    <source>
        <dbReference type="ARBA" id="ARBA00001974"/>
    </source>
</evidence>
<dbReference type="InterPro" id="IPR009075">
    <property type="entry name" value="AcylCo_DH/oxidase_C"/>
</dbReference>
<comment type="cofactor">
    <cofactor evidence="1 8">
        <name>FAD</name>
        <dbReference type="ChEBI" id="CHEBI:57692"/>
    </cofactor>
</comment>
<reference evidence="12 13" key="1">
    <citation type="journal article" date="2018" name="J. Microbiol.">
        <title>Aestuariibaculum marinum sp. nov., a marine bacterium isolated from seawater in South Korea.</title>
        <authorList>
            <person name="Choi J."/>
            <person name="Lee D."/>
            <person name="Jang J.H."/>
            <person name="Cha S."/>
            <person name="Seo T."/>
        </authorList>
    </citation>
    <scope>NUCLEOTIDE SEQUENCE [LARGE SCALE GENOMIC DNA]</scope>
    <source>
        <strain evidence="12 13">IP7</strain>
    </source>
</reference>
<protein>
    <submittedName>
        <fullName evidence="12">Acyl-CoA dehydrogenase family protein</fullName>
    </submittedName>
</protein>
<evidence type="ECO:0000259" key="11">
    <source>
        <dbReference type="Pfam" id="PF02771"/>
    </source>
</evidence>
<evidence type="ECO:0000313" key="13">
    <source>
        <dbReference type="Proteomes" id="UP000621516"/>
    </source>
</evidence>
<evidence type="ECO:0000256" key="5">
    <source>
        <dbReference type="ARBA" id="ARBA00022630"/>
    </source>
</evidence>
<dbReference type="InterPro" id="IPR009100">
    <property type="entry name" value="AcylCoA_DH/oxidase_NM_dom_sf"/>
</dbReference>
<evidence type="ECO:0000256" key="4">
    <source>
        <dbReference type="ARBA" id="ARBA00022456"/>
    </source>
</evidence>
<name>A0A8J6UBM5_9FLAO</name>
<dbReference type="FunFam" id="2.40.110.10:FF:000001">
    <property type="entry name" value="Acyl-CoA dehydrogenase, mitochondrial"/>
    <property type="match status" value="1"/>
</dbReference>
<evidence type="ECO:0000256" key="7">
    <source>
        <dbReference type="ARBA" id="ARBA00023002"/>
    </source>
</evidence>
<dbReference type="GO" id="GO:0009083">
    <property type="term" value="P:branched-chain amino acid catabolic process"/>
    <property type="evidence" value="ECO:0007669"/>
    <property type="project" value="UniProtKB-KW"/>
</dbReference>
<dbReference type="FunFam" id="1.20.140.10:FF:000001">
    <property type="entry name" value="Acyl-CoA dehydrogenase"/>
    <property type="match status" value="1"/>
</dbReference>
<evidence type="ECO:0000256" key="8">
    <source>
        <dbReference type="RuleBase" id="RU362125"/>
    </source>
</evidence>
<comment type="similarity">
    <text evidence="3 8">Belongs to the acyl-CoA dehydrogenase family.</text>
</comment>
<evidence type="ECO:0000313" key="12">
    <source>
        <dbReference type="EMBL" id="MBD0824338.1"/>
    </source>
</evidence>
<dbReference type="Gene3D" id="1.20.140.10">
    <property type="entry name" value="Butyryl-CoA Dehydrogenase, subunit A, domain 3"/>
    <property type="match status" value="1"/>
</dbReference>
<dbReference type="AlphaFoldDB" id="A0A8J6UBM5"/>
<feature type="domain" description="Acyl-CoA oxidase/dehydrogenase middle" evidence="10">
    <location>
        <begin position="124"/>
        <end position="218"/>
    </location>
</feature>
<proteinExistence type="inferred from homology"/>
<dbReference type="GO" id="GO:0050660">
    <property type="term" value="F:flavin adenine dinucleotide binding"/>
    <property type="evidence" value="ECO:0007669"/>
    <property type="project" value="InterPro"/>
</dbReference>
<dbReference type="Pfam" id="PF02770">
    <property type="entry name" value="Acyl-CoA_dh_M"/>
    <property type="match status" value="1"/>
</dbReference>
<dbReference type="SUPFAM" id="SSF47203">
    <property type="entry name" value="Acyl-CoA dehydrogenase C-terminal domain-like"/>
    <property type="match status" value="1"/>
</dbReference>
<gene>
    <name evidence="12" type="ORF">ICJ85_09920</name>
</gene>
<evidence type="ECO:0000256" key="3">
    <source>
        <dbReference type="ARBA" id="ARBA00009347"/>
    </source>
</evidence>
<dbReference type="PROSITE" id="PS00073">
    <property type="entry name" value="ACYL_COA_DH_2"/>
    <property type="match status" value="1"/>
</dbReference>
<feature type="domain" description="Acyl-CoA dehydrogenase/oxidase C-terminal" evidence="9">
    <location>
        <begin position="230"/>
        <end position="378"/>
    </location>
</feature>
<evidence type="ECO:0000256" key="2">
    <source>
        <dbReference type="ARBA" id="ARBA00005109"/>
    </source>
</evidence>
<dbReference type="EMBL" id="JACVXD010000004">
    <property type="protein sequence ID" value="MBD0824338.1"/>
    <property type="molecule type" value="Genomic_DNA"/>
</dbReference>
<dbReference type="InterPro" id="IPR037069">
    <property type="entry name" value="AcylCoA_DH/ox_N_sf"/>
</dbReference>
<dbReference type="GO" id="GO:0046359">
    <property type="term" value="P:butyrate catabolic process"/>
    <property type="evidence" value="ECO:0007669"/>
    <property type="project" value="TreeGrafter"/>
</dbReference>
<dbReference type="GO" id="GO:0003995">
    <property type="term" value="F:acyl-CoA dehydrogenase activity"/>
    <property type="evidence" value="ECO:0007669"/>
    <property type="project" value="InterPro"/>
</dbReference>
<dbReference type="Proteomes" id="UP000621516">
    <property type="component" value="Unassembled WGS sequence"/>
</dbReference>
<keyword evidence="5 8" id="KW-0285">Flavoprotein</keyword>
<evidence type="ECO:0000256" key="6">
    <source>
        <dbReference type="ARBA" id="ARBA00022827"/>
    </source>
</evidence>
<dbReference type="InterPro" id="IPR006089">
    <property type="entry name" value="Acyl-CoA_DH_CS"/>
</dbReference>
<dbReference type="PANTHER" id="PTHR43884">
    <property type="entry name" value="ACYL-COA DEHYDROGENASE"/>
    <property type="match status" value="1"/>
</dbReference>
<dbReference type="Gene3D" id="1.10.540.10">
    <property type="entry name" value="Acyl-CoA dehydrogenase/oxidase, N-terminal domain"/>
    <property type="match status" value="1"/>
</dbReference>
<organism evidence="12 13">
    <name type="scientific">Aestuariibaculum marinum</name>
    <dbReference type="NCBI Taxonomy" id="2683592"/>
    <lineage>
        <taxon>Bacteria</taxon>
        <taxon>Pseudomonadati</taxon>
        <taxon>Bacteroidota</taxon>
        <taxon>Flavobacteriia</taxon>
        <taxon>Flavobacteriales</taxon>
        <taxon>Flavobacteriaceae</taxon>
    </lineage>
</organism>
<dbReference type="InterPro" id="IPR013786">
    <property type="entry name" value="AcylCoA_DH/ox_N"/>
</dbReference>
<dbReference type="PROSITE" id="PS00072">
    <property type="entry name" value="ACYL_COA_DH_1"/>
    <property type="match status" value="1"/>
</dbReference>
<feature type="domain" description="Acyl-CoA dehydrogenase/oxidase N-terminal" evidence="11">
    <location>
        <begin position="7"/>
        <end position="120"/>
    </location>
</feature>
<accession>A0A8J6UBM5</accession>
<dbReference type="RefSeq" id="WP_188223631.1">
    <property type="nucleotide sequence ID" value="NZ_JACVXD010000004.1"/>
</dbReference>
<dbReference type="InterPro" id="IPR036250">
    <property type="entry name" value="AcylCo_DH-like_C"/>
</dbReference>
<comment type="pathway">
    <text evidence="2">Amino-acid degradation; L-valine degradation.</text>
</comment>
<dbReference type="InterPro" id="IPR006091">
    <property type="entry name" value="Acyl-CoA_Oxase/DH_mid-dom"/>
</dbReference>
<evidence type="ECO:0000259" key="10">
    <source>
        <dbReference type="Pfam" id="PF02770"/>
    </source>
</evidence>
<keyword evidence="7 8" id="KW-0560">Oxidoreductase</keyword>
<comment type="caution">
    <text evidence="12">The sequence shown here is derived from an EMBL/GenBank/DDBJ whole genome shotgun (WGS) entry which is preliminary data.</text>
</comment>
<dbReference type="SUPFAM" id="SSF56645">
    <property type="entry name" value="Acyl-CoA dehydrogenase NM domain-like"/>
    <property type="match status" value="1"/>
</dbReference>
<dbReference type="Pfam" id="PF02771">
    <property type="entry name" value="Acyl-CoA_dh_N"/>
    <property type="match status" value="1"/>
</dbReference>